<gene>
    <name evidence="1" type="ORF">LTS18_010909</name>
</gene>
<name>A0ACC3CYZ5_9PEZI</name>
<dbReference type="Proteomes" id="UP001186974">
    <property type="component" value="Unassembled WGS sequence"/>
</dbReference>
<comment type="caution">
    <text evidence="1">The sequence shown here is derived from an EMBL/GenBank/DDBJ whole genome shotgun (WGS) entry which is preliminary data.</text>
</comment>
<evidence type="ECO:0000313" key="2">
    <source>
        <dbReference type="Proteomes" id="UP001186974"/>
    </source>
</evidence>
<proteinExistence type="predicted"/>
<keyword evidence="2" id="KW-1185">Reference proteome</keyword>
<organism evidence="1 2">
    <name type="scientific">Coniosporium uncinatum</name>
    <dbReference type="NCBI Taxonomy" id="93489"/>
    <lineage>
        <taxon>Eukaryota</taxon>
        <taxon>Fungi</taxon>
        <taxon>Dikarya</taxon>
        <taxon>Ascomycota</taxon>
        <taxon>Pezizomycotina</taxon>
        <taxon>Dothideomycetes</taxon>
        <taxon>Dothideomycetes incertae sedis</taxon>
        <taxon>Coniosporium</taxon>
    </lineage>
</organism>
<dbReference type="EMBL" id="JAWDJW010009425">
    <property type="protein sequence ID" value="KAK3059422.1"/>
    <property type="molecule type" value="Genomic_DNA"/>
</dbReference>
<sequence length="252" mass="29296">MERYDSLPPPGTFCVLLMNRHLPSWPLMILMRGMIPVESAEYPPDYAPAWRIHTNERIIWGTVRDILKPAKELLGLLRSPQNKVVASRKAFQWYYDIGTPGFNDYYWIHHGIRPYRYRNSGEPPKQPKKRYIPPPLYEENTESRQKRRRIEKTEPEPRLKDIIRQGSHPNGMESTQASPEIEERSLKLLAKDVVPPSDPACPPPTPDDKFNEYDDEEIVMVWTGEPEDYVELALHIANDNPIMKAAVEAVQR</sequence>
<protein>
    <submittedName>
        <fullName evidence="1">Uncharacterized protein</fullName>
    </submittedName>
</protein>
<accession>A0ACC3CYZ5</accession>
<reference evidence="1" key="1">
    <citation type="submission" date="2024-09" db="EMBL/GenBank/DDBJ databases">
        <title>Black Yeasts Isolated from many extreme environments.</title>
        <authorList>
            <person name="Coleine C."/>
            <person name="Stajich J.E."/>
            <person name="Selbmann L."/>
        </authorList>
    </citation>
    <scope>NUCLEOTIDE SEQUENCE</scope>
    <source>
        <strain evidence="1">CCFEE 5737</strain>
    </source>
</reference>
<evidence type="ECO:0000313" key="1">
    <source>
        <dbReference type="EMBL" id="KAK3059422.1"/>
    </source>
</evidence>
<feature type="non-terminal residue" evidence="1">
    <location>
        <position position="252"/>
    </location>
</feature>